<sequence>MLGVWQNNCRRVQKVVAMLFVMSAFFVGSAAHAGDELFDVKIPISDSDANLSKQDQFDKALAEASRVELMRLTGRLDINDDDEFQELLQNPKDWLSRYSYQPIVQEGVAVGTQIEFSFDRKHIYQYFQKHNLVLWPYSNRPNTLVFGSQKLGNDTVNLNSDALEDNPALDYRKPAERMGVPVLEPSDAVVSSLWIYPLQNASPEQVVFLESQAKADYLMTYQEEVSETGDKTFHWELFDKQGQKVLDGQADNTLAMDNLKDIFARLLDYYSQGYRAQADILGSLTLTLDNVKQVEDLESVEAALNNLKPVVHSVRLNTLQNNQANFEIIYQGIYSNLLTKIQQIPHVLVTDNDTVIGVVQAKWSEEAQPSQPVNSSDTGVAPDTVTPAGTSSTPLATPGQTSGNSASQSPQLEKGNDVQTEGAVIETMPKSESIAP</sequence>
<dbReference type="InterPro" id="IPR018642">
    <property type="entry name" value="DUF2066"/>
</dbReference>
<evidence type="ECO:0000256" key="1">
    <source>
        <dbReference type="SAM" id="MobiDB-lite"/>
    </source>
</evidence>
<feature type="region of interest" description="Disordered" evidence="1">
    <location>
        <begin position="366"/>
        <end position="436"/>
    </location>
</feature>
<keyword evidence="4" id="KW-1185">Reference proteome</keyword>
<gene>
    <name evidence="3" type="ORF">EI16_01420</name>
</gene>
<accession>A0A066ZRT9</accession>
<proteinExistence type="predicted"/>
<comment type="caution">
    <text evidence="3">The sequence shown here is derived from an EMBL/GenBank/DDBJ whole genome shotgun (WGS) entry which is preliminary data.</text>
</comment>
<dbReference type="Pfam" id="PF09839">
    <property type="entry name" value="DUF2066"/>
    <property type="match status" value="1"/>
</dbReference>
<evidence type="ECO:0000256" key="2">
    <source>
        <dbReference type="SAM" id="SignalP"/>
    </source>
</evidence>
<evidence type="ECO:0000313" key="3">
    <source>
        <dbReference type="EMBL" id="KDN94999.1"/>
    </source>
</evidence>
<feature type="compositionally biased region" description="Polar residues" evidence="1">
    <location>
        <begin position="387"/>
        <end position="411"/>
    </location>
</feature>
<dbReference type="STRING" id="28885.EI16_01420"/>
<feature type="compositionally biased region" description="Polar residues" evidence="1">
    <location>
        <begin position="367"/>
        <end position="378"/>
    </location>
</feature>
<protein>
    <recommendedName>
        <fullName evidence="5">DUF2066 domain-containing protein</fullName>
    </recommendedName>
</protein>
<evidence type="ECO:0000313" key="4">
    <source>
        <dbReference type="Proteomes" id="UP000027341"/>
    </source>
</evidence>
<dbReference type="AlphaFoldDB" id="A0A066ZRT9"/>
<evidence type="ECO:0008006" key="5">
    <source>
        <dbReference type="Google" id="ProtNLM"/>
    </source>
</evidence>
<keyword evidence="2" id="KW-0732">Signal</keyword>
<feature type="chain" id="PRO_5001635926" description="DUF2066 domain-containing protein" evidence="2">
    <location>
        <begin position="34"/>
        <end position="436"/>
    </location>
</feature>
<organism evidence="3 4">
    <name type="scientific">Hydrogenovibrio marinus</name>
    <dbReference type="NCBI Taxonomy" id="28885"/>
    <lineage>
        <taxon>Bacteria</taxon>
        <taxon>Pseudomonadati</taxon>
        <taxon>Pseudomonadota</taxon>
        <taxon>Gammaproteobacteria</taxon>
        <taxon>Thiotrichales</taxon>
        <taxon>Piscirickettsiaceae</taxon>
        <taxon>Hydrogenovibrio</taxon>
    </lineage>
</organism>
<feature type="signal peptide" evidence="2">
    <location>
        <begin position="1"/>
        <end position="33"/>
    </location>
</feature>
<reference evidence="3 4" key="1">
    <citation type="submission" date="2014-04" db="EMBL/GenBank/DDBJ databases">
        <title>Draft genome sequence of Hydrogenovibrio marinus MH-110, a model organism for aerobic H2 metabolism.</title>
        <authorList>
            <person name="Cha H.J."/>
            <person name="Jo B.H."/>
            <person name="Hwang B.H."/>
        </authorList>
    </citation>
    <scope>NUCLEOTIDE SEQUENCE [LARGE SCALE GENOMIC DNA]</scope>
    <source>
        <strain evidence="3 4">MH-110</strain>
    </source>
</reference>
<dbReference type="EMBL" id="JMIU01000001">
    <property type="protein sequence ID" value="KDN94999.1"/>
    <property type="molecule type" value="Genomic_DNA"/>
</dbReference>
<dbReference type="Proteomes" id="UP000027341">
    <property type="component" value="Unassembled WGS sequence"/>
</dbReference>
<name>A0A066ZRT9_HYDMR</name>